<dbReference type="RefSeq" id="WP_368391627.1">
    <property type="nucleotide sequence ID" value="NZ_JBFRYC010000003.1"/>
</dbReference>
<name>A0ABV3TJB0_9RHOB</name>
<dbReference type="InterPro" id="IPR000045">
    <property type="entry name" value="Prepilin_IV_endopep_pep"/>
</dbReference>
<dbReference type="EMBL" id="JBFRYC010000003">
    <property type="protein sequence ID" value="MEX1661653.1"/>
    <property type="molecule type" value="Genomic_DNA"/>
</dbReference>
<keyword evidence="4" id="KW-1185">Reference proteome</keyword>
<keyword evidence="1" id="KW-0472">Membrane</keyword>
<proteinExistence type="predicted"/>
<feature type="transmembrane region" description="Helical" evidence="1">
    <location>
        <begin position="104"/>
        <end position="125"/>
    </location>
</feature>
<evidence type="ECO:0000259" key="2">
    <source>
        <dbReference type="Pfam" id="PF01478"/>
    </source>
</evidence>
<evidence type="ECO:0000313" key="4">
    <source>
        <dbReference type="Proteomes" id="UP001557465"/>
    </source>
</evidence>
<keyword evidence="1" id="KW-0812">Transmembrane</keyword>
<feature type="domain" description="Prepilin type IV endopeptidase peptidase" evidence="2">
    <location>
        <begin position="17"/>
        <end position="119"/>
    </location>
</feature>
<dbReference type="Gene3D" id="1.20.120.1220">
    <property type="match status" value="1"/>
</dbReference>
<feature type="transmembrane region" description="Helical" evidence="1">
    <location>
        <begin position="146"/>
        <end position="165"/>
    </location>
</feature>
<keyword evidence="1" id="KW-1133">Transmembrane helix</keyword>
<dbReference type="EC" id="3.4.23.43" evidence="3"/>
<feature type="transmembrane region" description="Helical" evidence="1">
    <location>
        <begin position="38"/>
        <end position="56"/>
    </location>
</feature>
<dbReference type="Pfam" id="PF01478">
    <property type="entry name" value="Peptidase_A24"/>
    <property type="match status" value="1"/>
</dbReference>
<keyword evidence="3" id="KW-0378">Hydrolase</keyword>
<dbReference type="GO" id="GO:0004190">
    <property type="term" value="F:aspartic-type endopeptidase activity"/>
    <property type="evidence" value="ECO:0007669"/>
    <property type="project" value="UniProtKB-EC"/>
</dbReference>
<evidence type="ECO:0000313" key="3">
    <source>
        <dbReference type="EMBL" id="MEX1661653.1"/>
    </source>
</evidence>
<protein>
    <submittedName>
        <fullName evidence="3">Prepilin peptidase</fullName>
        <ecNumber evidence="3">3.4.23.43</ecNumber>
    </submittedName>
</protein>
<sequence>MLHLAQSQAALAFLVLITPICAWVVFTDLKYMKIRNNAVYALLAVFAVAGPILMPFDLYAWRWVNALAIFALGYILNQIAHFGAGDAKFAAAAAPYFSTNSDHIMLMVMLLTAFLLAAFTAHRIARSIPALRAMAPDWVSWTRKDFPMGLALVGTLWAYLLILAISG</sequence>
<reference evidence="3 4" key="1">
    <citation type="journal article" date="2011" name="Int. J. Syst. Evol. Microbiol.">
        <title>Zhongshania antarctica gen. nov., sp. nov. and Zhongshania guokunii sp. nov., gammaproteobacteria respectively isolated from coastal attached (fast) ice and surface seawater of the Antarctic.</title>
        <authorList>
            <person name="Li H.J."/>
            <person name="Zhang X.Y."/>
            <person name="Chen C.X."/>
            <person name="Zhang Y.J."/>
            <person name="Gao Z.M."/>
            <person name="Yu Y."/>
            <person name="Chen X.L."/>
            <person name="Chen B."/>
            <person name="Zhang Y.Z."/>
        </authorList>
    </citation>
    <scope>NUCLEOTIDE SEQUENCE [LARGE SCALE GENOMIC DNA]</scope>
    <source>
        <strain evidence="3 4">15-R06ZXC-3</strain>
    </source>
</reference>
<gene>
    <name evidence="3" type="ORF">AB4874_08275</name>
</gene>
<comment type="caution">
    <text evidence="3">The sequence shown here is derived from an EMBL/GenBank/DDBJ whole genome shotgun (WGS) entry which is preliminary data.</text>
</comment>
<evidence type="ECO:0000256" key="1">
    <source>
        <dbReference type="SAM" id="Phobius"/>
    </source>
</evidence>
<organism evidence="3 4">
    <name type="scientific">Thioclava arctica</name>
    <dbReference type="NCBI Taxonomy" id="3238301"/>
    <lineage>
        <taxon>Bacteria</taxon>
        <taxon>Pseudomonadati</taxon>
        <taxon>Pseudomonadota</taxon>
        <taxon>Alphaproteobacteria</taxon>
        <taxon>Rhodobacterales</taxon>
        <taxon>Paracoccaceae</taxon>
        <taxon>Thioclava</taxon>
    </lineage>
</organism>
<accession>A0ABV3TJB0</accession>
<dbReference type="Proteomes" id="UP001557465">
    <property type="component" value="Unassembled WGS sequence"/>
</dbReference>